<sequence>MELKHFHGIAPRYPSQNLQGVSAEVAENVKLWHGTLAPWRAPKHIKDSTQTTKTIYQVGCCWFEWDACVEVAEWVVDCPRLYVTGDGDYPYVMALKDDCTTGCAEMSKTRLGVPAPKNRPQMTRLHIPTPPNGKDSLPRSEMREQRAYIYTYVNCLGEGECSIFCV</sequence>
<organism evidence="2 3">
    <name type="scientific">Pelistega indica</name>
    <dbReference type="NCBI Taxonomy" id="1414851"/>
    <lineage>
        <taxon>Bacteria</taxon>
        <taxon>Pseudomonadati</taxon>
        <taxon>Pseudomonadota</taxon>
        <taxon>Betaproteobacteria</taxon>
        <taxon>Burkholderiales</taxon>
        <taxon>Alcaligenaceae</taxon>
        <taxon>Pelistega</taxon>
    </lineage>
</organism>
<dbReference type="EMBL" id="AYSV01000020">
    <property type="protein sequence ID" value="ETD72770.1"/>
    <property type="molecule type" value="Genomic_DNA"/>
</dbReference>
<dbReference type="Proteomes" id="UP000018766">
    <property type="component" value="Unassembled WGS sequence"/>
</dbReference>
<proteinExistence type="predicted"/>
<comment type="caution">
    <text evidence="2">The sequence shown here is derived from an EMBL/GenBank/DDBJ whole genome shotgun (WGS) entry which is preliminary data.</text>
</comment>
<evidence type="ECO:0000256" key="1">
    <source>
        <dbReference type="SAM" id="MobiDB-lite"/>
    </source>
</evidence>
<dbReference type="OrthoDB" id="8871616at2"/>
<feature type="region of interest" description="Disordered" evidence="1">
    <location>
        <begin position="114"/>
        <end position="138"/>
    </location>
</feature>
<reference evidence="2 3" key="1">
    <citation type="submission" date="2013-11" db="EMBL/GenBank/DDBJ databases">
        <title>Genomic analysis of Pelistega sp. HM-7.</title>
        <authorList>
            <person name="Kumbhare S.V."/>
            <person name="Shetty S.A."/>
            <person name="Sharma O."/>
            <person name="Dhotre D.P."/>
        </authorList>
    </citation>
    <scope>NUCLEOTIDE SEQUENCE [LARGE SCALE GENOMIC DNA]</scope>
    <source>
        <strain evidence="2 3">HM-7</strain>
    </source>
</reference>
<evidence type="ECO:0000313" key="3">
    <source>
        <dbReference type="Proteomes" id="UP000018766"/>
    </source>
</evidence>
<accession>V8G8M4</accession>
<name>V8G8M4_9BURK</name>
<dbReference type="RefSeq" id="WP_023949437.1">
    <property type="nucleotide sequence ID" value="NZ_AYSV01000020.1"/>
</dbReference>
<protein>
    <submittedName>
        <fullName evidence="2">Uncharacterized protein</fullName>
    </submittedName>
</protein>
<evidence type="ECO:0000313" key="2">
    <source>
        <dbReference type="EMBL" id="ETD72770.1"/>
    </source>
</evidence>
<dbReference type="AlphaFoldDB" id="V8G8M4"/>
<gene>
    <name evidence="2" type="ORF">V757_02190</name>
</gene>
<keyword evidence="3" id="KW-1185">Reference proteome</keyword>